<accession>A0A7I7L6R4</accession>
<evidence type="ECO:0000259" key="2">
    <source>
        <dbReference type="Pfam" id="PF00934"/>
    </source>
</evidence>
<organism evidence="3 4">
    <name type="scientific">Mycobacterium shottsii</name>
    <dbReference type="NCBI Taxonomy" id="133549"/>
    <lineage>
        <taxon>Bacteria</taxon>
        <taxon>Bacillati</taxon>
        <taxon>Actinomycetota</taxon>
        <taxon>Actinomycetes</taxon>
        <taxon>Mycobacteriales</taxon>
        <taxon>Mycobacteriaceae</taxon>
        <taxon>Mycobacterium</taxon>
        <taxon>Mycobacterium ulcerans group</taxon>
    </lineage>
</organism>
<dbReference type="Proteomes" id="UP000467164">
    <property type="component" value="Chromosome"/>
</dbReference>
<dbReference type="EMBL" id="AP022572">
    <property type="protein sequence ID" value="BBX54923.1"/>
    <property type="molecule type" value="Genomic_DNA"/>
</dbReference>
<dbReference type="InterPro" id="IPR038332">
    <property type="entry name" value="PPE_sf"/>
</dbReference>
<dbReference type="InterPro" id="IPR000084">
    <property type="entry name" value="PE-PGRS_N"/>
</dbReference>
<dbReference type="SUPFAM" id="SSF140459">
    <property type="entry name" value="PE/PPE dimer-like"/>
    <property type="match status" value="1"/>
</dbReference>
<evidence type="ECO:0000313" key="3">
    <source>
        <dbReference type="EMBL" id="BBX54923.1"/>
    </source>
</evidence>
<dbReference type="KEGG" id="msho:MSHO_02680"/>
<gene>
    <name evidence="3" type="ORF">MSHO_02680</name>
</gene>
<dbReference type="AlphaFoldDB" id="A0A7I7L6R4"/>
<feature type="compositionally biased region" description="Gly residues" evidence="1">
    <location>
        <begin position="132"/>
        <end position="147"/>
    </location>
</feature>
<protein>
    <recommendedName>
        <fullName evidence="2">PE domain-containing protein</fullName>
    </recommendedName>
</protein>
<keyword evidence="4" id="KW-1185">Reference proteome</keyword>
<name>A0A7I7L6R4_9MYCO</name>
<feature type="region of interest" description="Disordered" evidence="1">
    <location>
        <begin position="128"/>
        <end position="147"/>
    </location>
</feature>
<sequence>MSFVLVTPEALSAAAADTARIGSAINAATTAAAAQTTSVVAAAGDEVSAAVATLFGTYGQTYQALAAQASTLHQQFESALKAAGSSYAGAEAAGAAPLQQTQAAFSAVERDVLSVVNAPSLALTGRPLIGNGADGGPGQAGGAGGWL</sequence>
<proteinExistence type="predicted"/>
<evidence type="ECO:0000256" key="1">
    <source>
        <dbReference type="SAM" id="MobiDB-lite"/>
    </source>
</evidence>
<dbReference type="Gene3D" id="1.10.287.850">
    <property type="entry name" value="HP0062-like domain"/>
    <property type="match status" value="1"/>
</dbReference>
<evidence type="ECO:0000313" key="4">
    <source>
        <dbReference type="Proteomes" id="UP000467164"/>
    </source>
</evidence>
<reference evidence="3 4" key="1">
    <citation type="journal article" date="2019" name="Emerg. Microbes Infect.">
        <title>Comprehensive subspecies identification of 175 nontuberculous mycobacteria species based on 7547 genomic profiles.</title>
        <authorList>
            <person name="Matsumoto Y."/>
            <person name="Kinjo T."/>
            <person name="Motooka D."/>
            <person name="Nabeya D."/>
            <person name="Jung N."/>
            <person name="Uechi K."/>
            <person name="Horii T."/>
            <person name="Iida T."/>
            <person name="Fujita J."/>
            <person name="Nakamura S."/>
        </authorList>
    </citation>
    <scope>NUCLEOTIDE SEQUENCE [LARGE SCALE GENOMIC DNA]</scope>
    <source>
        <strain evidence="3 4">JCM 12657</strain>
    </source>
</reference>
<dbReference type="Pfam" id="PF00934">
    <property type="entry name" value="PE"/>
    <property type="match status" value="1"/>
</dbReference>
<feature type="domain" description="PE" evidence="2">
    <location>
        <begin position="4"/>
        <end position="93"/>
    </location>
</feature>